<dbReference type="InterPro" id="IPR005513">
    <property type="entry name" value="LEA_1"/>
</dbReference>
<dbReference type="Pfam" id="PF03760">
    <property type="entry name" value="LEA_1"/>
    <property type="match status" value="1"/>
</dbReference>
<dbReference type="GeneID" id="113863214"/>
<evidence type="ECO:0000313" key="3">
    <source>
        <dbReference type="Proteomes" id="UP000694853"/>
    </source>
</evidence>
<dbReference type="PANTHER" id="PTHR33493:SF2">
    <property type="entry name" value="LATE EMBRYOGENESIS ABUNDANT PROTEIN 46"/>
    <property type="match status" value="1"/>
</dbReference>
<proteinExistence type="inferred from homology"/>
<dbReference type="KEGG" id="aprc:113863214"/>
<evidence type="ECO:0000313" key="4">
    <source>
        <dbReference type="RefSeq" id="XP_027352510.1"/>
    </source>
</evidence>
<dbReference type="Proteomes" id="UP000694853">
    <property type="component" value="Unplaced"/>
</dbReference>
<dbReference type="RefSeq" id="XP_027352510.1">
    <property type="nucleotide sequence ID" value="XM_027496709.1"/>
</dbReference>
<feature type="compositionally biased region" description="Basic and acidic residues" evidence="2">
    <location>
        <begin position="25"/>
        <end position="74"/>
    </location>
</feature>
<organism evidence="3 4">
    <name type="scientific">Abrus precatorius</name>
    <name type="common">Indian licorice</name>
    <name type="synonym">Glycine abrus</name>
    <dbReference type="NCBI Taxonomy" id="3816"/>
    <lineage>
        <taxon>Eukaryota</taxon>
        <taxon>Viridiplantae</taxon>
        <taxon>Streptophyta</taxon>
        <taxon>Embryophyta</taxon>
        <taxon>Tracheophyta</taxon>
        <taxon>Spermatophyta</taxon>
        <taxon>Magnoliopsida</taxon>
        <taxon>eudicotyledons</taxon>
        <taxon>Gunneridae</taxon>
        <taxon>Pentapetalae</taxon>
        <taxon>rosids</taxon>
        <taxon>fabids</taxon>
        <taxon>Fabales</taxon>
        <taxon>Fabaceae</taxon>
        <taxon>Papilionoideae</taxon>
        <taxon>50 kb inversion clade</taxon>
        <taxon>NPAAA clade</taxon>
        <taxon>indigoferoid/millettioid clade</taxon>
        <taxon>Abreae</taxon>
        <taxon>Abrus</taxon>
    </lineage>
</organism>
<feature type="region of interest" description="Disordered" evidence="2">
    <location>
        <begin position="1"/>
        <end position="174"/>
    </location>
</feature>
<dbReference type="PANTHER" id="PTHR33493">
    <property type="entry name" value="LATE EMBRYOGENESIS ABUNDANT PROTEIN 6-RELATED"/>
    <property type="match status" value="1"/>
</dbReference>
<keyword evidence="3" id="KW-1185">Reference proteome</keyword>
<accession>A0A8B8L8G2</accession>
<dbReference type="GO" id="GO:0009793">
    <property type="term" value="P:embryo development ending in seed dormancy"/>
    <property type="evidence" value="ECO:0007669"/>
    <property type="project" value="InterPro"/>
</dbReference>
<reference evidence="3" key="1">
    <citation type="journal article" date="2019" name="Toxins">
        <title>Detection of Abrin-Like and Prepropulchellin-Like Toxin Genes and Transcripts Using Whole Genome Sequencing and Full-Length Transcript Sequencing of Abrus precatorius.</title>
        <authorList>
            <person name="Hovde B.T."/>
            <person name="Daligault H.E."/>
            <person name="Hanschen E.R."/>
            <person name="Kunde Y.A."/>
            <person name="Johnson M.B."/>
            <person name="Starkenburg S.R."/>
            <person name="Johnson S.L."/>
        </authorList>
    </citation>
    <scope>NUCLEOTIDE SEQUENCE [LARGE SCALE GENOMIC DNA]</scope>
</reference>
<feature type="compositionally biased region" description="Low complexity" evidence="2">
    <location>
        <begin position="83"/>
        <end position="108"/>
    </location>
</feature>
<comment type="similarity">
    <text evidence="1">Belongs to the LEA type 1 family.</text>
</comment>
<sequence length="174" mass="17980">MQGAKKAGEAMKETAANVGASAKSGMEKTKATVQEKTDRMRARDPLQKEMATQKKDERMNQAELDKQAAREHNAAAKQSATAGHMGQGHYTTGTGTGTATYSTTGEYGQPMGVHQTSAVPGHGTGQPTGHVTEGVVGSQPIGTNRDPGGTATAHNTRVGGNPNEYGYGTGGTYS</sequence>
<protein>
    <submittedName>
        <fullName evidence="4">18 kDa seed maturation protein</fullName>
    </submittedName>
</protein>
<reference evidence="4" key="2">
    <citation type="submission" date="2025-08" db="UniProtKB">
        <authorList>
            <consortium name="RefSeq"/>
        </authorList>
    </citation>
    <scope>IDENTIFICATION</scope>
    <source>
        <tissue evidence="4">Young leaves</tissue>
    </source>
</reference>
<name>A0A8B8L8G2_ABRPR</name>
<dbReference type="OrthoDB" id="758082at2759"/>
<evidence type="ECO:0000256" key="1">
    <source>
        <dbReference type="ARBA" id="ARBA00010975"/>
    </source>
</evidence>
<dbReference type="AlphaFoldDB" id="A0A8B8L8G2"/>
<gene>
    <name evidence="4" type="primary">LOC113863214</name>
</gene>
<feature type="compositionally biased region" description="Basic and acidic residues" evidence="2">
    <location>
        <begin position="1"/>
        <end position="12"/>
    </location>
</feature>
<evidence type="ECO:0000256" key="2">
    <source>
        <dbReference type="SAM" id="MobiDB-lite"/>
    </source>
</evidence>